<dbReference type="RefSeq" id="WP_012401173.1">
    <property type="nucleotide sequence ID" value="NC_010622.1"/>
</dbReference>
<dbReference type="Proteomes" id="UP000001192">
    <property type="component" value="Chromosome 1"/>
</dbReference>
<evidence type="ECO:0000313" key="2">
    <source>
        <dbReference type="EMBL" id="ACC70963.1"/>
    </source>
</evidence>
<keyword evidence="3" id="KW-1185">Reference proteome</keyword>
<dbReference type="AlphaFoldDB" id="B2JCG2"/>
<feature type="region of interest" description="Disordered" evidence="1">
    <location>
        <begin position="1"/>
        <end position="25"/>
    </location>
</feature>
<evidence type="ECO:0000256" key="1">
    <source>
        <dbReference type="SAM" id="MobiDB-lite"/>
    </source>
</evidence>
<feature type="compositionally biased region" description="Basic residues" evidence="1">
    <location>
        <begin position="10"/>
        <end position="21"/>
    </location>
</feature>
<sequence>MNNEGTSRMPAKKNRQRRAAGKKIDCGADKKQAWPLHTTDKNLQLRRCGANKKTRTHTPLRERNQSPNRVANRRVCKIPASAEHLLQRIKPGNIV</sequence>
<reference evidence="3" key="1">
    <citation type="journal article" date="2014" name="Stand. Genomic Sci.">
        <title>Complete genome sequence of Burkholderia phymatum STM815(T), a broad host range and efficient nitrogen-fixing symbiont of Mimosa species.</title>
        <authorList>
            <person name="Moulin L."/>
            <person name="Klonowska A."/>
            <person name="Caroline B."/>
            <person name="Booth K."/>
            <person name="Vriezen J.A."/>
            <person name="Melkonian R."/>
            <person name="James E.K."/>
            <person name="Young J.P."/>
            <person name="Bena G."/>
            <person name="Hauser L."/>
            <person name="Land M."/>
            <person name="Kyrpides N."/>
            <person name="Bruce D."/>
            <person name="Chain P."/>
            <person name="Copeland A."/>
            <person name="Pitluck S."/>
            <person name="Woyke T."/>
            <person name="Lizotte-Waniewski M."/>
            <person name="Bristow J."/>
            <person name="Riley M."/>
        </authorList>
    </citation>
    <scope>NUCLEOTIDE SEQUENCE [LARGE SCALE GENOMIC DNA]</scope>
    <source>
        <strain evidence="3">DSM 17167 / CIP 108236 / LMG 21445 / STM815</strain>
    </source>
</reference>
<organism evidence="2 3">
    <name type="scientific">Paraburkholderia phymatum (strain DSM 17167 / CIP 108236 / LMG 21445 / STM815)</name>
    <name type="common">Burkholderia phymatum</name>
    <dbReference type="NCBI Taxonomy" id="391038"/>
    <lineage>
        <taxon>Bacteria</taxon>
        <taxon>Pseudomonadati</taxon>
        <taxon>Pseudomonadota</taxon>
        <taxon>Betaproteobacteria</taxon>
        <taxon>Burkholderiales</taxon>
        <taxon>Burkholderiaceae</taxon>
        <taxon>Paraburkholderia</taxon>
    </lineage>
</organism>
<dbReference type="EMBL" id="CP001043">
    <property type="protein sequence ID" value="ACC70963.1"/>
    <property type="molecule type" value="Genomic_DNA"/>
</dbReference>
<gene>
    <name evidence="2" type="ordered locus">Bphy_1781</name>
</gene>
<accession>B2JCG2</accession>
<protein>
    <submittedName>
        <fullName evidence="2">Uncharacterized protein</fullName>
    </submittedName>
</protein>
<dbReference type="HOGENOM" id="CLU_2367445_0_0_4"/>
<proteinExistence type="predicted"/>
<name>B2JCG2_PARP8</name>
<dbReference type="KEGG" id="bph:Bphy_1781"/>
<evidence type="ECO:0000313" key="3">
    <source>
        <dbReference type="Proteomes" id="UP000001192"/>
    </source>
</evidence>